<sequence length="412" mass="45675">MPELAIDGGPEAAADLEVPEWPQVNESSRRYVEECLESGRWCRTTTDGDGFCDRLEAAFADYHDADHAIAVSNGTTAIELALRACGVQPGDEVIVPSYSFIASASAIPCVGAVPRFVDTDVETYNIDPDHLEEVITEKTVGIVGVHFAGYPMDMDRLLPIVEENDLFLIEDSAHAQGSEWRGEKIGTFGDFGTFSFQESKSLPSGEGGIVTTDDPVLADRARTMANIGRRQGETGYYFYYLASNRRLSELQAGLALGQLETLDEENRIREAREELLLEELESIDGIETKPRDDRITARGYCIENFRYDSAAFGGLSRDRFLEALRAEGVPVSDGYEMPLYRQPAFFRNEVGRFLPTGTEIPDYPNHHLPGAEEICETNVTYSHRLLLAEEEGIRAVGAAIRKIQDNVDELLE</sequence>
<dbReference type="Gene3D" id="3.90.1150.10">
    <property type="entry name" value="Aspartate Aminotransferase, domain 1"/>
    <property type="match status" value="1"/>
</dbReference>
<dbReference type="RefSeq" id="WP_338008145.1">
    <property type="nucleotide sequence ID" value="NZ_JAOPKB010000008.1"/>
</dbReference>
<dbReference type="Gene3D" id="3.40.640.10">
    <property type="entry name" value="Type I PLP-dependent aspartate aminotransferase-like (Major domain)"/>
    <property type="match status" value="1"/>
</dbReference>
<gene>
    <name evidence="2" type="ORF">OB955_13795</name>
</gene>
<accession>A0ABT2QFX2</accession>
<evidence type="ECO:0000313" key="3">
    <source>
        <dbReference type="Proteomes" id="UP001320972"/>
    </source>
</evidence>
<dbReference type="InterPro" id="IPR000653">
    <property type="entry name" value="DegT/StrS_aminotransferase"/>
</dbReference>
<evidence type="ECO:0000256" key="1">
    <source>
        <dbReference type="RuleBase" id="RU004508"/>
    </source>
</evidence>
<dbReference type="InterPro" id="IPR015424">
    <property type="entry name" value="PyrdxlP-dep_Trfase"/>
</dbReference>
<dbReference type="PANTHER" id="PTHR30244:SF34">
    <property type="entry name" value="DTDP-4-AMINO-4,6-DIDEOXYGALACTOSE TRANSAMINASE"/>
    <property type="match status" value="1"/>
</dbReference>
<dbReference type="CDD" id="cd00616">
    <property type="entry name" value="AHBA_syn"/>
    <property type="match status" value="1"/>
</dbReference>
<dbReference type="Pfam" id="PF01041">
    <property type="entry name" value="DegT_DnrJ_EryC1"/>
    <property type="match status" value="1"/>
</dbReference>
<keyword evidence="3" id="KW-1185">Reference proteome</keyword>
<name>A0ABT2QFX2_9EURY</name>
<reference evidence="2 3" key="1">
    <citation type="submission" date="2022-09" db="EMBL/GenBank/DDBJ databases">
        <title>Enrichment on poylsaccharides allowed isolation of novel metabolic and taxonomic groups of Haloarchaea.</title>
        <authorList>
            <person name="Sorokin D.Y."/>
            <person name="Elcheninov A.G."/>
            <person name="Khizhniak T.V."/>
            <person name="Kolganova T.V."/>
            <person name="Kublanov I.V."/>
        </authorList>
    </citation>
    <scope>NUCLEOTIDE SEQUENCE [LARGE SCALE GENOMIC DNA]</scope>
    <source>
        <strain evidence="2 3">AArc-m2/3/4</strain>
    </source>
</reference>
<protein>
    <submittedName>
        <fullName evidence="2">DegT/DnrJ/EryC1/StrS family aminotransferase</fullName>
    </submittedName>
</protein>
<evidence type="ECO:0000313" key="2">
    <source>
        <dbReference type="EMBL" id="MCU4973806.1"/>
    </source>
</evidence>
<comment type="similarity">
    <text evidence="1">Belongs to the DegT/DnrJ/EryC1 family.</text>
</comment>
<comment type="caution">
    <text evidence="2">The sequence shown here is derived from an EMBL/GenBank/DDBJ whole genome shotgun (WGS) entry which is preliminary data.</text>
</comment>
<dbReference type="Proteomes" id="UP001320972">
    <property type="component" value="Unassembled WGS sequence"/>
</dbReference>
<organism evidence="2 3">
    <name type="scientific">Natronoglomus mannanivorans</name>
    <dbReference type="NCBI Taxonomy" id="2979990"/>
    <lineage>
        <taxon>Archaea</taxon>
        <taxon>Methanobacteriati</taxon>
        <taxon>Methanobacteriota</taxon>
        <taxon>Stenosarchaea group</taxon>
        <taxon>Halobacteria</taxon>
        <taxon>Halobacteriales</taxon>
        <taxon>Natrialbaceae</taxon>
        <taxon>Natronoglomus</taxon>
    </lineage>
</organism>
<keyword evidence="1" id="KW-0663">Pyridoxal phosphate</keyword>
<keyword evidence="2" id="KW-0032">Aminotransferase</keyword>
<keyword evidence="2" id="KW-0808">Transferase</keyword>
<dbReference type="EMBL" id="JAOPKB010000008">
    <property type="protein sequence ID" value="MCU4973806.1"/>
    <property type="molecule type" value="Genomic_DNA"/>
</dbReference>
<dbReference type="PANTHER" id="PTHR30244">
    <property type="entry name" value="TRANSAMINASE"/>
    <property type="match status" value="1"/>
</dbReference>
<dbReference type="InterPro" id="IPR015422">
    <property type="entry name" value="PyrdxlP-dep_Trfase_small"/>
</dbReference>
<proteinExistence type="inferred from homology"/>
<dbReference type="InterPro" id="IPR015421">
    <property type="entry name" value="PyrdxlP-dep_Trfase_major"/>
</dbReference>
<dbReference type="GO" id="GO:0008483">
    <property type="term" value="F:transaminase activity"/>
    <property type="evidence" value="ECO:0007669"/>
    <property type="project" value="UniProtKB-KW"/>
</dbReference>
<dbReference type="SUPFAM" id="SSF53383">
    <property type="entry name" value="PLP-dependent transferases"/>
    <property type="match status" value="1"/>
</dbReference>
<dbReference type="PIRSF" id="PIRSF000390">
    <property type="entry name" value="PLP_StrS"/>
    <property type="match status" value="1"/>
</dbReference>